<proteinExistence type="predicted"/>
<protein>
    <submittedName>
        <fullName evidence="1">Uncharacterized protein</fullName>
    </submittedName>
</protein>
<comment type="caution">
    <text evidence="1">The sequence shown here is derived from an EMBL/GenBank/DDBJ whole genome shotgun (WGS) entry which is preliminary data.</text>
</comment>
<reference evidence="1 2" key="2">
    <citation type="submission" date="2019-02" db="EMBL/GenBank/DDBJ databases">
        <title>'Lichenibacterium ramalinii' gen. nov. sp. nov., 'Lichenibacterium minor' gen. nov. sp. nov.</title>
        <authorList>
            <person name="Pankratov T."/>
        </authorList>
    </citation>
    <scope>NUCLEOTIDE SEQUENCE [LARGE SCALE GENOMIC DNA]</scope>
    <source>
        <strain evidence="1 2">RmlP001</strain>
    </source>
</reference>
<keyword evidence="2" id="KW-1185">Reference proteome</keyword>
<name>A0A4Q2RCF9_9HYPH</name>
<dbReference type="AlphaFoldDB" id="A0A4Q2RCF9"/>
<dbReference type="EMBL" id="QYBC01000018">
    <property type="protein sequence ID" value="RYB02714.1"/>
    <property type="molecule type" value="Genomic_DNA"/>
</dbReference>
<evidence type="ECO:0000313" key="2">
    <source>
        <dbReference type="Proteomes" id="UP000289411"/>
    </source>
</evidence>
<sequence length="499" mass="54072">MLFKALSGLARTGYPAPPDEGMDLIHDFYIHAWPGVSARYDASRASFDTYLFACFVRFARPRIARLMRLRETLMGPAEMEAAAQAARLVVAGSPDAPDIPAVRAALAALPADGRALLDAYLDDAAPSERLLAARFAMTRYGVRLKLAETLGLLAVRLGLADGLGEPDRAVALALWADQRSPRQAAALLGMSTDAVQTTKIRLFTRLVEAARGTRQMSNTFRAYTSAGQAALAGLVTAALAPDANRRDFDALRVQAESVCAFLDTAAGEAVVERIAAADDGRLADLYDALAGTSGTDDEPDFHGDALMRAHVEDARDVGHAFSVLLAGNPQAWRRFESRFEGVATVGADRRADLADDPSLGELPREARDALERHGLTPVMLAEAMRSLSNTAMEFCIAHGIGRDGRFRLQAPRPEPKDDTVPVLERWSAEEELRLDLDLGRDTAEAVYGWLHDIAGELPRILDGFETQFTRGSLVLTRTDTSEPDLLRRWHAPQAAAIAC</sequence>
<dbReference type="Proteomes" id="UP000289411">
    <property type="component" value="Unassembled WGS sequence"/>
</dbReference>
<organism evidence="1 2">
    <name type="scientific">Lichenibacterium ramalinae</name>
    <dbReference type="NCBI Taxonomy" id="2316527"/>
    <lineage>
        <taxon>Bacteria</taxon>
        <taxon>Pseudomonadati</taxon>
        <taxon>Pseudomonadota</taxon>
        <taxon>Alphaproteobacteria</taxon>
        <taxon>Hyphomicrobiales</taxon>
        <taxon>Lichenihabitantaceae</taxon>
        <taxon>Lichenibacterium</taxon>
    </lineage>
</organism>
<accession>A0A4Q2RCF9</accession>
<gene>
    <name evidence="1" type="ORF">D3272_20190</name>
</gene>
<reference evidence="1 2" key="1">
    <citation type="submission" date="2018-09" db="EMBL/GenBank/DDBJ databases">
        <authorList>
            <person name="Grouzdev D.S."/>
            <person name="Krutkina M.S."/>
        </authorList>
    </citation>
    <scope>NUCLEOTIDE SEQUENCE [LARGE SCALE GENOMIC DNA]</scope>
    <source>
        <strain evidence="1 2">RmlP001</strain>
    </source>
</reference>
<evidence type="ECO:0000313" key="1">
    <source>
        <dbReference type="EMBL" id="RYB02714.1"/>
    </source>
</evidence>